<keyword evidence="1" id="KW-0560">Oxidoreductase</keyword>
<keyword evidence="3" id="KW-1185">Reference proteome</keyword>
<reference evidence="2" key="1">
    <citation type="journal article" date="2023" name="Mol. Phylogenet. Evol.">
        <title>Genome-scale phylogeny and comparative genomics of the fungal order Sordariales.</title>
        <authorList>
            <person name="Hensen N."/>
            <person name="Bonometti L."/>
            <person name="Westerberg I."/>
            <person name="Brannstrom I.O."/>
            <person name="Guillou S."/>
            <person name="Cros-Aarteil S."/>
            <person name="Calhoun S."/>
            <person name="Haridas S."/>
            <person name="Kuo A."/>
            <person name="Mondo S."/>
            <person name="Pangilinan J."/>
            <person name="Riley R."/>
            <person name="LaButti K."/>
            <person name="Andreopoulos B."/>
            <person name="Lipzen A."/>
            <person name="Chen C."/>
            <person name="Yan M."/>
            <person name="Daum C."/>
            <person name="Ng V."/>
            <person name="Clum A."/>
            <person name="Steindorff A."/>
            <person name="Ohm R.A."/>
            <person name="Martin F."/>
            <person name="Silar P."/>
            <person name="Natvig D.O."/>
            <person name="Lalanne C."/>
            <person name="Gautier V."/>
            <person name="Ament-Velasquez S.L."/>
            <person name="Kruys A."/>
            <person name="Hutchinson M.I."/>
            <person name="Powell A.J."/>
            <person name="Barry K."/>
            <person name="Miller A.N."/>
            <person name="Grigoriev I.V."/>
            <person name="Debuchy R."/>
            <person name="Gladieux P."/>
            <person name="Hiltunen Thoren M."/>
            <person name="Johannesson H."/>
        </authorList>
    </citation>
    <scope>NUCLEOTIDE SEQUENCE</scope>
    <source>
        <strain evidence="2">PSN243</strain>
    </source>
</reference>
<dbReference type="InterPro" id="IPR002347">
    <property type="entry name" value="SDR_fam"/>
</dbReference>
<dbReference type="Pfam" id="PF00106">
    <property type="entry name" value="adh_short"/>
    <property type="match status" value="1"/>
</dbReference>
<organism evidence="2 3">
    <name type="scientific">Podospora aff. communis PSN243</name>
    <dbReference type="NCBI Taxonomy" id="3040156"/>
    <lineage>
        <taxon>Eukaryota</taxon>
        <taxon>Fungi</taxon>
        <taxon>Dikarya</taxon>
        <taxon>Ascomycota</taxon>
        <taxon>Pezizomycotina</taxon>
        <taxon>Sordariomycetes</taxon>
        <taxon>Sordariomycetidae</taxon>
        <taxon>Sordariales</taxon>
        <taxon>Podosporaceae</taxon>
        <taxon>Podospora</taxon>
    </lineage>
</organism>
<reference evidence="2" key="2">
    <citation type="submission" date="2023-05" db="EMBL/GenBank/DDBJ databases">
        <authorList>
            <consortium name="Lawrence Berkeley National Laboratory"/>
            <person name="Steindorff A."/>
            <person name="Hensen N."/>
            <person name="Bonometti L."/>
            <person name="Westerberg I."/>
            <person name="Brannstrom I.O."/>
            <person name="Guillou S."/>
            <person name="Cros-Aarteil S."/>
            <person name="Calhoun S."/>
            <person name="Haridas S."/>
            <person name="Kuo A."/>
            <person name="Mondo S."/>
            <person name="Pangilinan J."/>
            <person name="Riley R."/>
            <person name="Labutti K."/>
            <person name="Andreopoulos B."/>
            <person name="Lipzen A."/>
            <person name="Chen C."/>
            <person name="Yanf M."/>
            <person name="Daum C."/>
            <person name="Ng V."/>
            <person name="Clum A."/>
            <person name="Ohm R."/>
            <person name="Martin F."/>
            <person name="Silar P."/>
            <person name="Natvig D."/>
            <person name="Lalanne C."/>
            <person name="Gautier V."/>
            <person name="Ament-Velasquez S.L."/>
            <person name="Kruys A."/>
            <person name="Hutchinson M.I."/>
            <person name="Powell A.J."/>
            <person name="Barry K."/>
            <person name="Miller A.N."/>
            <person name="Grigoriev I.V."/>
            <person name="Debuchy R."/>
            <person name="Gladieux P."/>
            <person name="Thoren M.H."/>
            <person name="Johannesson H."/>
        </authorList>
    </citation>
    <scope>NUCLEOTIDE SEQUENCE</scope>
    <source>
        <strain evidence="2">PSN243</strain>
    </source>
</reference>
<evidence type="ECO:0000313" key="2">
    <source>
        <dbReference type="EMBL" id="KAK4450442.1"/>
    </source>
</evidence>
<evidence type="ECO:0000256" key="1">
    <source>
        <dbReference type="ARBA" id="ARBA00023002"/>
    </source>
</evidence>
<dbReference type="Gene3D" id="3.40.50.720">
    <property type="entry name" value="NAD(P)-binding Rossmann-like Domain"/>
    <property type="match status" value="1"/>
</dbReference>
<accession>A0AAV9GSN3</accession>
<protein>
    <recommendedName>
        <fullName evidence="4">NAD(P)-binding protein</fullName>
    </recommendedName>
</protein>
<proteinExistence type="predicted"/>
<sequence>MPTHAEILTSNALLNDTTTPLISVFVGATSGIGKLTLRALVATGASTRIYLVGRPSSHARTQPFLDELHTLNPRATVIWTEAEYSLLSETRRICNHILAKETRIDLLFLTAGYAPMFTERQETAEGIEITQSLAYYSRVLFILGLLPALKAKGEAPGRVVSVLGGGLETKGGVVLDDIDLKRPGNFSGPGAQRQYLGLNSVVMDRLAEENPEVVFLHAWPGWVDTGNVHRGVREGTVWGVFVRWVLAPLIGLVAIRNEVAAQRYLFEATSAYYGGGGVEWRGKGGVNVKGEEGRNGLFLVNYKGECTPNLKAMESLRENAREKVWEHTMRVLDQYLVK</sequence>
<dbReference type="PANTHER" id="PTHR47534:SF3">
    <property type="entry name" value="ALCOHOL DEHYDROGENASE-LIKE C-TERMINAL DOMAIN-CONTAINING PROTEIN"/>
    <property type="match status" value="1"/>
</dbReference>
<dbReference type="SUPFAM" id="SSF51735">
    <property type="entry name" value="NAD(P)-binding Rossmann-fold domains"/>
    <property type="match status" value="1"/>
</dbReference>
<dbReference type="GO" id="GO:0016491">
    <property type="term" value="F:oxidoreductase activity"/>
    <property type="evidence" value="ECO:0007669"/>
    <property type="project" value="UniProtKB-KW"/>
</dbReference>
<dbReference type="EMBL" id="MU865932">
    <property type="protein sequence ID" value="KAK4450442.1"/>
    <property type="molecule type" value="Genomic_DNA"/>
</dbReference>
<dbReference type="Proteomes" id="UP001321760">
    <property type="component" value="Unassembled WGS sequence"/>
</dbReference>
<dbReference type="InterPro" id="IPR052228">
    <property type="entry name" value="Sec_Metab_Biosynth_Oxidored"/>
</dbReference>
<dbReference type="InterPro" id="IPR036291">
    <property type="entry name" value="NAD(P)-bd_dom_sf"/>
</dbReference>
<evidence type="ECO:0000313" key="3">
    <source>
        <dbReference type="Proteomes" id="UP001321760"/>
    </source>
</evidence>
<gene>
    <name evidence="2" type="ORF">QBC34DRAFT_484386</name>
</gene>
<name>A0AAV9GSN3_9PEZI</name>
<evidence type="ECO:0008006" key="4">
    <source>
        <dbReference type="Google" id="ProtNLM"/>
    </source>
</evidence>
<comment type="caution">
    <text evidence="2">The sequence shown here is derived from an EMBL/GenBank/DDBJ whole genome shotgun (WGS) entry which is preliminary data.</text>
</comment>
<dbReference type="PANTHER" id="PTHR47534">
    <property type="entry name" value="YALI0E05731P"/>
    <property type="match status" value="1"/>
</dbReference>
<dbReference type="AlphaFoldDB" id="A0AAV9GSN3"/>